<evidence type="ECO:0000313" key="2">
    <source>
        <dbReference type="EMBL" id="GAQ79164.1"/>
    </source>
</evidence>
<evidence type="ECO:0000256" key="1">
    <source>
        <dbReference type="SAM" id="MobiDB-lite"/>
    </source>
</evidence>
<keyword evidence="3" id="KW-1185">Reference proteome</keyword>
<feature type="region of interest" description="Disordered" evidence="1">
    <location>
        <begin position="53"/>
        <end position="75"/>
    </location>
</feature>
<name>A0A1Y1HKN4_KLENI</name>
<organism evidence="2 3">
    <name type="scientific">Klebsormidium nitens</name>
    <name type="common">Green alga</name>
    <name type="synonym">Ulothrix nitens</name>
    <dbReference type="NCBI Taxonomy" id="105231"/>
    <lineage>
        <taxon>Eukaryota</taxon>
        <taxon>Viridiplantae</taxon>
        <taxon>Streptophyta</taxon>
        <taxon>Klebsormidiophyceae</taxon>
        <taxon>Klebsormidiales</taxon>
        <taxon>Klebsormidiaceae</taxon>
        <taxon>Klebsormidium</taxon>
    </lineage>
</organism>
<sequence>MAAFPSSLRGFHSLCKQLQAFSFTGVVPPLALHQTVSAAYQLCPESVVKTIPSDEAKQPSLESRNGGSMPDETASFSGRHFDSAKACRMNLFNQPNSGISGGFMMGPNRGLEVLRLQKGQCRGVLSDRHEVRGYATKLWTFTRKRLYGAPLAFLDPEKHPLDQPVPTSSPNAGSIKARGRNQRRRMKQRAAFKTWSKLKMDEAVKVGKARLESDRKARQRGNAERHRQQLLKAAEQ</sequence>
<proteinExistence type="predicted"/>
<protein>
    <submittedName>
        <fullName evidence="2">Uncharacterized protein</fullName>
    </submittedName>
</protein>
<feature type="region of interest" description="Disordered" evidence="1">
    <location>
        <begin position="209"/>
        <end position="236"/>
    </location>
</feature>
<dbReference type="AlphaFoldDB" id="A0A1Y1HKN4"/>
<accession>A0A1Y1HKN4</accession>
<evidence type="ECO:0000313" key="3">
    <source>
        <dbReference type="Proteomes" id="UP000054558"/>
    </source>
</evidence>
<feature type="region of interest" description="Disordered" evidence="1">
    <location>
        <begin position="161"/>
        <end position="187"/>
    </location>
</feature>
<feature type="compositionally biased region" description="Basic and acidic residues" evidence="1">
    <location>
        <begin position="209"/>
        <end position="227"/>
    </location>
</feature>
<reference evidence="2 3" key="1">
    <citation type="journal article" date="2014" name="Nat. Commun.">
        <title>Klebsormidium flaccidum genome reveals primary factors for plant terrestrial adaptation.</title>
        <authorList>
            <person name="Hori K."/>
            <person name="Maruyama F."/>
            <person name="Fujisawa T."/>
            <person name="Togashi T."/>
            <person name="Yamamoto N."/>
            <person name="Seo M."/>
            <person name="Sato S."/>
            <person name="Yamada T."/>
            <person name="Mori H."/>
            <person name="Tajima N."/>
            <person name="Moriyama T."/>
            <person name="Ikeuchi M."/>
            <person name="Watanabe M."/>
            <person name="Wada H."/>
            <person name="Kobayashi K."/>
            <person name="Saito M."/>
            <person name="Masuda T."/>
            <person name="Sasaki-Sekimoto Y."/>
            <person name="Mashiguchi K."/>
            <person name="Awai K."/>
            <person name="Shimojima M."/>
            <person name="Masuda S."/>
            <person name="Iwai M."/>
            <person name="Nobusawa T."/>
            <person name="Narise T."/>
            <person name="Kondo S."/>
            <person name="Saito H."/>
            <person name="Sato R."/>
            <person name="Murakawa M."/>
            <person name="Ihara Y."/>
            <person name="Oshima-Yamada Y."/>
            <person name="Ohtaka K."/>
            <person name="Satoh M."/>
            <person name="Sonobe K."/>
            <person name="Ishii M."/>
            <person name="Ohtani R."/>
            <person name="Kanamori-Sato M."/>
            <person name="Honoki R."/>
            <person name="Miyazaki D."/>
            <person name="Mochizuki H."/>
            <person name="Umetsu J."/>
            <person name="Higashi K."/>
            <person name="Shibata D."/>
            <person name="Kamiya Y."/>
            <person name="Sato N."/>
            <person name="Nakamura Y."/>
            <person name="Tabata S."/>
            <person name="Ida S."/>
            <person name="Kurokawa K."/>
            <person name="Ohta H."/>
        </authorList>
    </citation>
    <scope>NUCLEOTIDE SEQUENCE [LARGE SCALE GENOMIC DNA]</scope>
    <source>
        <strain evidence="2 3">NIES-2285</strain>
    </source>
</reference>
<feature type="compositionally biased region" description="Basic residues" evidence="1">
    <location>
        <begin position="177"/>
        <end position="187"/>
    </location>
</feature>
<gene>
    <name evidence="2" type="ORF">KFL_000250420</name>
</gene>
<dbReference type="EMBL" id="DF236974">
    <property type="protein sequence ID" value="GAQ79164.1"/>
    <property type="molecule type" value="Genomic_DNA"/>
</dbReference>
<dbReference type="Proteomes" id="UP000054558">
    <property type="component" value="Unassembled WGS sequence"/>
</dbReference>